<proteinExistence type="predicted"/>
<dbReference type="RefSeq" id="WP_367876471.1">
    <property type="nucleotide sequence ID" value="NZ_JBFNXX010000002.1"/>
</dbReference>
<dbReference type="PIRSF" id="PIRSF006421">
    <property type="entry name" value="UCP006421"/>
    <property type="match status" value="1"/>
</dbReference>
<dbReference type="Proteomes" id="UP001556098">
    <property type="component" value="Unassembled WGS sequence"/>
</dbReference>
<comment type="caution">
    <text evidence="1">The sequence shown here is derived from an EMBL/GenBank/DDBJ whole genome shotgun (WGS) entry which is preliminary data.</text>
</comment>
<name>A0ABV3RIH5_9RHOB</name>
<accession>A0ABV3RIH5</accession>
<dbReference type="EMBL" id="JBFNXX010000002">
    <property type="protein sequence ID" value="MEW9918771.1"/>
    <property type="molecule type" value="Genomic_DNA"/>
</dbReference>
<evidence type="ECO:0000313" key="1">
    <source>
        <dbReference type="EMBL" id="MEW9918771.1"/>
    </source>
</evidence>
<dbReference type="SUPFAM" id="SSF143631">
    <property type="entry name" value="ApbE-like"/>
    <property type="match status" value="1"/>
</dbReference>
<evidence type="ECO:0000313" key="2">
    <source>
        <dbReference type="Proteomes" id="UP001556098"/>
    </source>
</evidence>
<dbReference type="InterPro" id="IPR003374">
    <property type="entry name" value="ApbE-like_sf"/>
</dbReference>
<dbReference type="Gene3D" id="3.10.520.10">
    <property type="entry name" value="ApbE-like domains"/>
    <property type="match status" value="1"/>
</dbReference>
<protein>
    <submittedName>
        <fullName evidence="1">UPF0280 family protein</fullName>
    </submittedName>
</protein>
<dbReference type="InterPro" id="IPR007183">
    <property type="entry name" value="UPF0280"/>
</dbReference>
<reference evidence="1 2" key="1">
    <citation type="submission" date="2024-07" db="EMBL/GenBank/DDBJ databases">
        <title>Marimonas sp.nov., isolated from tidal-flat sediment.</title>
        <authorList>
            <person name="Jayan J.N."/>
            <person name="Lee S.S."/>
        </authorList>
    </citation>
    <scope>NUCLEOTIDE SEQUENCE [LARGE SCALE GENOMIC DNA]</scope>
    <source>
        <strain evidence="1 2">MJW-29</strain>
    </source>
</reference>
<sequence length="276" mass="28759">MSRGPQAALLPDGRRLHLHHGPVDLIIEVIGAPRQAAYERAIARFDGLLDGLVRELPALRCPLDGHRFSDPVARRMAAAVAPFSGQFVTPMAAVAGAVADEMLAALVAGDTIPRAYVNNGGDIAFHLAPGQSMTSLAPSGEIRITADSPARGMATSGWRGRSHSLGIADAVTVVARSAAAADVAATLIANAIDLPGHPGIARTPATTLNPDSDLGERLVTTGVGALHDHEVAAALERGLRVGEDFRERDLLHQAALVLDRQVATTHSQPESVLSHA</sequence>
<dbReference type="NCBIfam" id="NF003322">
    <property type="entry name" value="PRK04334.1-2"/>
    <property type="match status" value="1"/>
</dbReference>
<organism evidence="1 2">
    <name type="scientific">Sulfitobacter sediminis</name>
    <dbReference type="NCBI Taxonomy" id="3234186"/>
    <lineage>
        <taxon>Bacteria</taxon>
        <taxon>Pseudomonadati</taxon>
        <taxon>Pseudomonadota</taxon>
        <taxon>Alphaproteobacteria</taxon>
        <taxon>Rhodobacterales</taxon>
        <taxon>Roseobacteraceae</taxon>
        <taxon>Sulfitobacter</taxon>
    </lineage>
</organism>
<gene>
    <name evidence="1" type="ORF">AB2B41_04100</name>
</gene>
<keyword evidence="2" id="KW-1185">Reference proteome</keyword>